<dbReference type="EMBL" id="JAYKBW010000004">
    <property type="protein sequence ID" value="MEB3074500.1"/>
    <property type="molecule type" value="Genomic_DNA"/>
</dbReference>
<organism evidence="4 5">
    <name type="scientific">Capnocytophaga gingivalis</name>
    <dbReference type="NCBI Taxonomy" id="1017"/>
    <lineage>
        <taxon>Bacteria</taxon>
        <taxon>Pseudomonadati</taxon>
        <taxon>Bacteroidota</taxon>
        <taxon>Flavobacteriia</taxon>
        <taxon>Flavobacteriales</taxon>
        <taxon>Flavobacteriaceae</taxon>
        <taxon>Capnocytophaga</taxon>
    </lineage>
</organism>
<dbReference type="Pfam" id="PF00550">
    <property type="entry name" value="PP-binding"/>
    <property type="match status" value="1"/>
</dbReference>
<feature type="domain" description="Carrier" evidence="3">
    <location>
        <begin position="1"/>
        <end position="86"/>
    </location>
</feature>
<evidence type="ECO:0000259" key="3">
    <source>
        <dbReference type="PROSITE" id="PS50075"/>
    </source>
</evidence>
<comment type="caution">
    <text evidence="4">The sequence shown here is derived from an EMBL/GenBank/DDBJ whole genome shotgun (WGS) entry which is preliminary data.</text>
</comment>
<dbReference type="InterPro" id="IPR036736">
    <property type="entry name" value="ACP-like_sf"/>
</dbReference>
<evidence type="ECO:0000256" key="1">
    <source>
        <dbReference type="ARBA" id="ARBA00022450"/>
    </source>
</evidence>
<proteinExistence type="predicted"/>
<dbReference type="NCBIfam" id="NF006617">
    <property type="entry name" value="PRK09184.1"/>
    <property type="match status" value="1"/>
</dbReference>
<dbReference type="RefSeq" id="WP_323982880.1">
    <property type="nucleotide sequence ID" value="NZ_JAYKBW010000004.1"/>
</dbReference>
<protein>
    <submittedName>
        <fullName evidence="4">Phosphopantetheine-binding protein</fullName>
    </submittedName>
</protein>
<dbReference type="Gene3D" id="1.10.1200.10">
    <property type="entry name" value="ACP-like"/>
    <property type="match status" value="1"/>
</dbReference>
<dbReference type="InterPro" id="IPR009081">
    <property type="entry name" value="PP-bd_ACP"/>
</dbReference>
<gene>
    <name evidence="4" type="ORF">VJJ08_04175</name>
</gene>
<dbReference type="SUPFAM" id="SSF47336">
    <property type="entry name" value="ACP-like"/>
    <property type="match status" value="1"/>
</dbReference>
<dbReference type="Proteomes" id="UP001311730">
    <property type="component" value="Unassembled WGS sequence"/>
</dbReference>
<sequence length="86" mass="9657">MDALIAELKQKVIDVLNLEELSAEEINENTPLFGADGLGLDSIDALELIVLLDKEYGIRLSDPKQGKEIFYSITTMAEYIQKNRTK</sequence>
<evidence type="ECO:0000313" key="5">
    <source>
        <dbReference type="Proteomes" id="UP001311730"/>
    </source>
</evidence>
<keyword evidence="2" id="KW-0597">Phosphoprotein</keyword>
<keyword evidence="5" id="KW-1185">Reference proteome</keyword>
<reference evidence="4 5" key="1">
    <citation type="submission" date="2023-12" db="EMBL/GenBank/DDBJ databases">
        <title>Genomic sequences of Capnocytophaga and Parvimonas strains.</title>
        <authorList>
            <person name="Watt R.M."/>
            <person name="Wang M."/>
            <person name="Yang T."/>
            <person name="Tong W.M."/>
        </authorList>
    </citation>
    <scope>NUCLEOTIDE SEQUENCE [LARGE SCALE GENOMIC DNA]</scope>
    <source>
        <strain evidence="4 5">CCUG 13096</strain>
    </source>
</reference>
<keyword evidence="1" id="KW-0596">Phosphopantetheine</keyword>
<dbReference type="PROSITE" id="PS50075">
    <property type="entry name" value="CARRIER"/>
    <property type="match status" value="1"/>
</dbReference>
<name>A0ABU5Z6C4_9FLAO</name>
<evidence type="ECO:0000313" key="4">
    <source>
        <dbReference type="EMBL" id="MEB3074500.1"/>
    </source>
</evidence>
<evidence type="ECO:0000256" key="2">
    <source>
        <dbReference type="ARBA" id="ARBA00022553"/>
    </source>
</evidence>
<dbReference type="InterPro" id="IPR006162">
    <property type="entry name" value="Ppantetheine_attach_site"/>
</dbReference>
<accession>A0ABU5Z6C4</accession>
<dbReference type="PROSITE" id="PS00012">
    <property type="entry name" value="PHOSPHOPANTETHEINE"/>
    <property type="match status" value="1"/>
</dbReference>